<organism evidence="2 3">
    <name type="scientific">Dreissena polymorpha</name>
    <name type="common">Zebra mussel</name>
    <name type="synonym">Mytilus polymorpha</name>
    <dbReference type="NCBI Taxonomy" id="45954"/>
    <lineage>
        <taxon>Eukaryota</taxon>
        <taxon>Metazoa</taxon>
        <taxon>Spiralia</taxon>
        <taxon>Lophotrochozoa</taxon>
        <taxon>Mollusca</taxon>
        <taxon>Bivalvia</taxon>
        <taxon>Autobranchia</taxon>
        <taxon>Heteroconchia</taxon>
        <taxon>Euheterodonta</taxon>
        <taxon>Imparidentia</taxon>
        <taxon>Neoheterodontei</taxon>
        <taxon>Myida</taxon>
        <taxon>Dreissenoidea</taxon>
        <taxon>Dreissenidae</taxon>
        <taxon>Dreissena</taxon>
    </lineage>
</organism>
<feature type="compositionally biased region" description="Polar residues" evidence="1">
    <location>
        <begin position="45"/>
        <end position="70"/>
    </location>
</feature>
<evidence type="ECO:0000313" key="3">
    <source>
        <dbReference type="Proteomes" id="UP000828390"/>
    </source>
</evidence>
<evidence type="ECO:0000313" key="2">
    <source>
        <dbReference type="EMBL" id="KAH3883788.1"/>
    </source>
</evidence>
<feature type="compositionally biased region" description="Basic residues" evidence="1">
    <location>
        <begin position="81"/>
        <end position="93"/>
    </location>
</feature>
<reference evidence="2" key="2">
    <citation type="submission" date="2020-11" db="EMBL/GenBank/DDBJ databases">
        <authorList>
            <person name="McCartney M.A."/>
            <person name="Auch B."/>
            <person name="Kono T."/>
            <person name="Mallez S."/>
            <person name="Becker A."/>
            <person name="Gohl D.M."/>
            <person name="Silverstein K.A.T."/>
            <person name="Koren S."/>
            <person name="Bechman K.B."/>
            <person name="Herman A."/>
            <person name="Abrahante J.E."/>
            <person name="Garbe J."/>
        </authorList>
    </citation>
    <scope>NUCLEOTIDE SEQUENCE</scope>
    <source>
        <strain evidence="2">Duluth1</strain>
        <tissue evidence="2">Whole animal</tissue>
    </source>
</reference>
<protein>
    <submittedName>
        <fullName evidence="2">Uncharacterized protein</fullName>
    </submittedName>
</protein>
<dbReference type="EMBL" id="JAIWYP010000001">
    <property type="protein sequence ID" value="KAH3883788.1"/>
    <property type="molecule type" value="Genomic_DNA"/>
</dbReference>
<sequence>MTNHSDTEQSTVETESSDDESPNDPSIESAIANAMQNEKHEHQKSILNFVTPNKQVLSSKSKSANVTKRSPPTPAEEPHAKSKATKKVKNKSK</sequence>
<keyword evidence="3" id="KW-1185">Reference proteome</keyword>
<reference evidence="2" key="1">
    <citation type="journal article" date="2019" name="bioRxiv">
        <title>The Genome of the Zebra Mussel, Dreissena polymorpha: A Resource for Invasive Species Research.</title>
        <authorList>
            <person name="McCartney M.A."/>
            <person name="Auch B."/>
            <person name="Kono T."/>
            <person name="Mallez S."/>
            <person name="Zhang Y."/>
            <person name="Obille A."/>
            <person name="Becker A."/>
            <person name="Abrahante J.E."/>
            <person name="Garbe J."/>
            <person name="Badalamenti J.P."/>
            <person name="Herman A."/>
            <person name="Mangelson H."/>
            <person name="Liachko I."/>
            <person name="Sullivan S."/>
            <person name="Sone E.D."/>
            <person name="Koren S."/>
            <person name="Silverstein K.A.T."/>
            <person name="Beckman K.B."/>
            <person name="Gohl D.M."/>
        </authorList>
    </citation>
    <scope>NUCLEOTIDE SEQUENCE</scope>
    <source>
        <strain evidence="2">Duluth1</strain>
        <tissue evidence="2">Whole animal</tissue>
    </source>
</reference>
<accession>A0A9D4MU57</accession>
<dbReference type="AlphaFoldDB" id="A0A9D4MU57"/>
<name>A0A9D4MU57_DREPO</name>
<evidence type="ECO:0000256" key="1">
    <source>
        <dbReference type="SAM" id="MobiDB-lite"/>
    </source>
</evidence>
<feature type="region of interest" description="Disordered" evidence="1">
    <location>
        <begin position="1"/>
        <end position="93"/>
    </location>
</feature>
<gene>
    <name evidence="2" type="ORF">DPMN_007756</name>
</gene>
<dbReference type="Proteomes" id="UP000828390">
    <property type="component" value="Unassembled WGS sequence"/>
</dbReference>
<proteinExistence type="predicted"/>
<comment type="caution">
    <text evidence="2">The sequence shown here is derived from an EMBL/GenBank/DDBJ whole genome shotgun (WGS) entry which is preliminary data.</text>
</comment>